<dbReference type="Proteomes" id="UP000694867">
    <property type="component" value="Unplaced"/>
</dbReference>
<proteinExistence type="predicted"/>
<feature type="chain" id="PRO_5042577030" evidence="2">
    <location>
        <begin position="24"/>
        <end position="266"/>
    </location>
</feature>
<feature type="region of interest" description="Disordered" evidence="1">
    <location>
        <begin position="220"/>
        <end position="247"/>
    </location>
</feature>
<evidence type="ECO:0000256" key="2">
    <source>
        <dbReference type="SAM" id="SignalP"/>
    </source>
</evidence>
<dbReference type="RefSeq" id="XP_003744208.1">
    <property type="nucleotide sequence ID" value="XM_003744160.1"/>
</dbReference>
<feature type="signal peptide" evidence="2">
    <location>
        <begin position="1"/>
        <end position="23"/>
    </location>
</feature>
<accession>A0AAJ6VYS2</accession>
<sequence length="266" mass="29261">MQLRSQPIVACFCCALLTQILEARQYVLIRRIYAGEEGQAMLEKDESSRLLGWPLGVSSEVALMDSAPILRAVVEKDDDSNVLSSKGEVSRSTGLYQGRSAPRRVETSPSEKTEEIASGDEGLVKVKDDQREKIDIHNLEPDMAESQKGSNATGSVSGEDGPKTKANSESSAESTAENEKELDSIDIANIERIMSRHKIRIMGVPHPMAEVLLDREKAESVKRVTSGPHEIVGAESQENRRVEGSPKRAIPEQVMRIAEWLLNRGP</sequence>
<gene>
    <name evidence="4" type="primary">LOC100903035</name>
</gene>
<feature type="compositionally biased region" description="Basic and acidic residues" evidence="1">
    <location>
        <begin position="103"/>
        <end position="115"/>
    </location>
</feature>
<feature type="compositionally biased region" description="Polar residues" evidence="1">
    <location>
        <begin position="147"/>
        <end position="156"/>
    </location>
</feature>
<dbReference type="KEGG" id="goe:100903035"/>
<feature type="compositionally biased region" description="Low complexity" evidence="1">
    <location>
        <begin position="164"/>
        <end position="175"/>
    </location>
</feature>
<feature type="compositionally biased region" description="Basic and acidic residues" evidence="1">
    <location>
        <begin position="237"/>
        <end position="247"/>
    </location>
</feature>
<organism evidence="3 4">
    <name type="scientific">Galendromus occidentalis</name>
    <name type="common">western predatory mite</name>
    <dbReference type="NCBI Taxonomy" id="34638"/>
    <lineage>
        <taxon>Eukaryota</taxon>
        <taxon>Metazoa</taxon>
        <taxon>Ecdysozoa</taxon>
        <taxon>Arthropoda</taxon>
        <taxon>Chelicerata</taxon>
        <taxon>Arachnida</taxon>
        <taxon>Acari</taxon>
        <taxon>Parasitiformes</taxon>
        <taxon>Mesostigmata</taxon>
        <taxon>Gamasina</taxon>
        <taxon>Phytoseioidea</taxon>
        <taxon>Phytoseiidae</taxon>
        <taxon>Typhlodrominae</taxon>
        <taxon>Galendromus</taxon>
    </lineage>
</organism>
<feature type="compositionally biased region" description="Basic and acidic residues" evidence="1">
    <location>
        <begin position="122"/>
        <end position="140"/>
    </location>
</feature>
<keyword evidence="2" id="KW-0732">Signal</keyword>
<keyword evidence="3" id="KW-1185">Reference proteome</keyword>
<reference evidence="4" key="1">
    <citation type="submission" date="2025-08" db="UniProtKB">
        <authorList>
            <consortium name="RefSeq"/>
        </authorList>
    </citation>
    <scope>IDENTIFICATION</scope>
</reference>
<name>A0AAJ6VYS2_9ACAR</name>
<protein>
    <submittedName>
        <fullName evidence="4">Uncharacterized protein LOC100903035</fullName>
    </submittedName>
</protein>
<dbReference type="GeneID" id="100903035"/>
<evidence type="ECO:0000256" key="1">
    <source>
        <dbReference type="SAM" id="MobiDB-lite"/>
    </source>
</evidence>
<dbReference type="AlphaFoldDB" id="A0AAJ6VYS2"/>
<feature type="region of interest" description="Disordered" evidence="1">
    <location>
        <begin position="80"/>
        <end position="180"/>
    </location>
</feature>
<evidence type="ECO:0000313" key="3">
    <source>
        <dbReference type="Proteomes" id="UP000694867"/>
    </source>
</evidence>
<evidence type="ECO:0000313" key="4">
    <source>
        <dbReference type="RefSeq" id="XP_003744208.1"/>
    </source>
</evidence>